<reference evidence="3" key="1">
    <citation type="submission" date="2019-01" db="EMBL/GenBank/DDBJ databases">
        <title>Draft genome sequences of three monokaryotic isolates of the white-rot basidiomycete fungus Dichomitus squalens.</title>
        <authorList>
            <consortium name="DOE Joint Genome Institute"/>
            <person name="Lopez S.C."/>
            <person name="Andreopoulos B."/>
            <person name="Pangilinan J."/>
            <person name="Lipzen A."/>
            <person name="Riley R."/>
            <person name="Ahrendt S."/>
            <person name="Ng V."/>
            <person name="Barry K."/>
            <person name="Daum C."/>
            <person name="Grigoriev I.V."/>
            <person name="Hilden K.S."/>
            <person name="Makela M.R."/>
            <person name="de Vries R.P."/>
        </authorList>
    </citation>
    <scope>NUCLEOTIDE SEQUENCE [LARGE SCALE GENOMIC DNA]</scope>
    <source>
        <strain evidence="3">OM18370.1</strain>
    </source>
</reference>
<feature type="domain" description="Heterokaryon incompatibility" evidence="1">
    <location>
        <begin position="24"/>
        <end position="120"/>
    </location>
</feature>
<dbReference type="AlphaFoldDB" id="A0A4Q9MLL5"/>
<dbReference type="PANTHER" id="PTHR10622">
    <property type="entry name" value="HET DOMAIN-CONTAINING PROTEIN"/>
    <property type="match status" value="1"/>
</dbReference>
<evidence type="ECO:0000259" key="1">
    <source>
        <dbReference type="Pfam" id="PF06985"/>
    </source>
</evidence>
<dbReference type="EMBL" id="ML143427">
    <property type="protein sequence ID" value="TBU27917.1"/>
    <property type="molecule type" value="Genomic_DNA"/>
</dbReference>
<evidence type="ECO:0000313" key="3">
    <source>
        <dbReference type="EMBL" id="TBU27917.1"/>
    </source>
</evidence>
<dbReference type="InterPro" id="IPR058525">
    <property type="entry name" value="DUF8212"/>
</dbReference>
<protein>
    <submittedName>
        <fullName evidence="3">HET-domain-containing protein</fullName>
    </submittedName>
</protein>
<sequence>MWLLSTDRAELHYYHSPEDVPGGYAILSHVWGKDEQLFKATQKLKKQCDKDRTNPRDHCSEKVRQICIIAEKDDMRWVWNDTCCINKDSSAELSEGINSMYRYYALAAVCYAYLADVPSDGFSDDIIKAPFAKSKWHKRGWTLQELIAATVVEFISADWRKLGTKMEHAGLLSRITKIPAEVLLMEQPVRRYSIAQRMSWAYKRETTRVEDRAYSLMGIFAVNMMTIYGEGERAFQRLQEEIMKQSIDPSLFAWGAFHRITDNHTRYPLARLVHEHTEYKSYLLAASPDDFLPLHSGKTTFLPSLPRAESP</sequence>
<dbReference type="Pfam" id="PF26640">
    <property type="entry name" value="DUF8212"/>
    <property type="match status" value="1"/>
</dbReference>
<dbReference type="Proteomes" id="UP000292957">
    <property type="component" value="Unassembled WGS sequence"/>
</dbReference>
<dbReference type="Pfam" id="PF06985">
    <property type="entry name" value="HET"/>
    <property type="match status" value="1"/>
</dbReference>
<accession>A0A4Q9MLL5</accession>
<gene>
    <name evidence="3" type="ORF">BD311DRAFT_842568</name>
</gene>
<organism evidence="3">
    <name type="scientific">Dichomitus squalens</name>
    <dbReference type="NCBI Taxonomy" id="114155"/>
    <lineage>
        <taxon>Eukaryota</taxon>
        <taxon>Fungi</taxon>
        <taxon>Dikarya</taxon>
        <taxon>Basidiomycota</taxon>
        <taxon>Agaricomycotina</taxon>
        <taxon>Agaricomycetes</taxon>
        <taxon>Polyporales</taxon>
        <taxon>Polyporaceae</taxon>
        <taxon>Dichomitus</taxon>
    </lineage>
</organism>
<dbReference type="InterPro" id="IPR010730">
    <property type="entry name" value="HET"/>
</dbReference>
<proteinExistence type="predicted"/>
<name>A0A4Q9MLL5_9APHY</name>
<feature type="domain" description="DUF8212" evidence="2">
    <location>
        <begin position="233"/>
        <end position="298"/>
    </location>
</feature>
<dbReference type="OrthoDB" id="2726860at2759"/>
<evidence type="ECO:0000259" key="2">
    <source>
        <dbReference type="Pfam" id="PF26640"/>
    </source>
</evidence>
<dbReference type="PANTHER" id="PTHR10622:SF10">
    <property type="entry name" value="HET DOMAIN-CONTAINING PROTEIN"/>
    <property type="match status" value="1"/>
</dbReference>